<evidence type="ECO:0000259" key="2">
    <source>
        <dbReference type="SMART" id="SM00738"/>
    </source>
</evidence>
<name>A0A2M8KWP4_9BACT</name>
<comment type="caution">
    <text evidence="3">The sequence shown here is derived from an EMBL/GenBank/DDBJ whole genome shotgun (WGS) entry which is preliminary data.</text>
</comment>
<feature type="domain" description="NusG-like N-terminal" evidence="2">
    <location>
        <begin position="1"/>
        <end position="97"/>
    </location>
</feature>
<dbReference type="Proteomes" id="UP000229098">
    <property type="component" value="Unassembled WGS sequence"/>
</dbReference>
<dbReference type="InterPro" id="IPR006645">
    <property type="entry name" value="NGN-like_dom"/>
</dbReference>
<dbReference type="EMBL" id="PFEF01000006">
    <property type="protein sequence ID" value="PJE64355.1"/>
    <property type="molecule type" value="Genomic_DNA"/>
</dbReference>
<evidence type="ECO:0000313" key="3">
    <source>
        <dbReference type="EMBL" id="PJE64355.1"/>
    </source>
</evidence>
<dbReference type="Gene3D" id="3.30.70.940">
    <property type="entry name" value="NusG, N-terminal domain"/>
    <property type="match status" value="1"/>
</dbReference>
<dbReference type="Pfam" id="PF02357">
    <property type="entry name" value="NusG"/>
    <property type="match status" value="1"/>
</dbReference>
<dbReference type="GO" id="GO:0006354">
    <property type="term" value="P:DNA-templated transcription elongation"/>
    <property type="evidence" value="ECO:0007669"/>
    <property type="project" value="InterPro"/>
</dbReference>
<dbReference type="SUPFAM" id="SSF82679">
    <property type="entry name" value="N-utilization substance G protein NusG, N-terminal domain"/>
    <property type="match status" value="1"/>
</dbReference>
<dbReference type="SMART" id="SM00738">
    <property type="entry name" value="NGN"/>
    <property type="match status" value="1"/>
</dbReference>
<organism evidence="3 4">
    <name type="scientific">Candidatus Ryanbacteria bacterium CG10_big_fil_rev_8_21_14_0_10_43_42</name>
    <dbReference type="NCBI Taxonomy" id="1974864"/>
    <lineage>
        <taxon>Bacteria</taxon>
        <taxon>Candidatus Ryaniibacteriota</taxon>
    </lineage>
</organism>
<evidence type="ECO:0000313" key="4">
    <source>
        <dbReference type="Proteomes" id="UP000229098"/>
    </source>
</evidence>
<evidence type="ECO:0000256" key="1">
    <source>
        <dbReference type="ARBA" id="ARBA00023163"/>
    </source>
</evidence>
<dbReference type="AlphaFoldDB" id="A0A2M8KWP4"/>
<proteinExistence type="predicted"/>
<protein>
    <recommendedName>
        <fullName evidence="2">NusG-like N-terminal domain-containing protein</fullName>
    </recommendedName>
</protein>
<reference evidence="4" key="1">
    <citation type="submission" date="2017-09" db="EMBL/GenBank/DDBJ databases">
        <title>Depth-based differentiation of microbial function through sediment-hosted aquifers and enrichment of novel symbionts in the deep terrestrial subsurface.</title>
        <authorList>
            <person name="Probst A.J."/>
            <person name="Ladd B."/>
            <person name="Jarett J.K."/>
            <person name="Geller-Mcgrath D.E."/>
            <person name="Sieber C.M.K."/>
            <person name="Emerson J.B."/>
            <person name="Anantharaman K."/>
            <person name="Thomas B.C."/>
            <person name="Malmstrom R."/>
            <person name="Stieglmeier M."/>
            <person name="Klingl A."/>
            <person name="Woyke T."/>
            <person name="Ryan C.M."/>
            <person name="Banfield J.F."/>
        </authorList>
    </citation>
    <scope>NUCLEOTIDE SEQUENCE [LARGE SCALE GENOMIC DNA]</scope>
</reference>
<keyword evidence="1" id="KW-0804">Transcription</keyword>
<gene>
    <name evidence="3" type="ORF">COU90_02795</name>
</gene>
<sequence length="164" mass="18986">MKEWYVVMTNAAKERSVKSYLESIFPKDDIYLPMRYQKIQRKGRIKTPLFPQYLFVCINKEHIHTTNNVPGVKYIVGTTGEILPIDKLIITELKERETGGIIDLEKQWSGNVLVVDGLFKNIIGEVIERVKNKKNSPYDYMAILINLIGKKIRVNIPEHNLAEI</sequence>
<dbReference type="InterPro" id="IPR036735">
    <property type="entry name" value="NGN_dom_sf"/>
</dbReference>
<accession>A0A2M8KWP4</accession>